<dbReference type="Pfam" id="PF00892">
    <property type="entry name" value="EamA"/>
    <property type="match status" value="1"/>
</dbReference>
<keyword evidence="2" id="KW-0472">Membrane</keyword>
<feature type="transmembrane region" description="Helical" evidence="2">
    <location>
        <begin position="197"/>
        <end position="215"/>
    </location>
</feature>
<feature type="transmembrane region" description="Helical" evidence="2">
    <location>
        <begin position="256"/>
        <end position="281"/>
    </location>
</feature>
<comment type="caution">
    <text evidence="4">The sequence shown here is derived from an EMBL/GenBank/DDBJ whole genome shotgun (WGS) entry which is preliminary data.</text>
</comment>
<organism evidence="4 5">
    <name type="scientific">Heterodera trifolii</name>
    <dbReference type="NCBI Taxonomy" id="157864"/>
    <lineage>
        <taxon>Eukaryota</taxon>
        <taxon>Metazoa</taxon>
        <taxon>Ecdysozoa</taxon>
        <taxon>Nematoda</taxon>
        <taxon>Chromadorea</taxon>
        <taxon>Rhabditida</taxon>
        <taxon>Tylenchina</taxon>
        <taxon>Tylenchomorpha</taxon>
        <taxon>Tylenchoidea</taxon>
        <taxon>Heteroderidae</taxon>
        <taxon>Heteroderinae</taxon>
        <taxon>Heterodera</taxon>
    </lineage>
</organism>
<evidence type="ECO:0000259" key="3">
    <source>
        <dbReference type="Pfam" id="PF00892"/>
    </source>
</evidence>
<feature type="compositionally biased region" description="Acidic residues" evidence="1">
    <location>
        <begin position="389"/>
        <end position="400"/>
    </location>
</feature>
<feature type="transmembrane region" description="Helical" evidence="2">
    <location>
        <begin position="293"/>
        <end position="313"/>
    </location>
</feature>
<keyword evidence="2" id="KW-0812">Transmembrane</keyword>
<proteinExistence type="predicted"/>
<keyword evidence="2" id="KW-1133">Transmembrane helix</keyword>
<feature type="region of interest" description="Disordered" evidence="1">
    <location>
        <begin position="25"/>
        <end position="48"/>
    </location>
</feature>
<sequence length="409" mass="44980">MPTLLKKALPSSHCASSPMCRPLACRSASTSDPSHQQSDDGIRPVRPPIARDSPRRRLFWSCFVVLCVAISTGYGSQLKFSLLNTASDHFYPPFLLMWLNNCCLIICFPLYLMFERAKSKDRSVREITNEAARIVAEKGAKSGLAKEVFFLLLYTVGNYSYALSLGRITSSAALSVRSMDVSLVYLLGHFILRERFVGLKTIAVVLATGGVLLIAQDHQFAADLVGVFLVLLSCAVDATYKVIFKWMAGQASLGQGMFFLSGMALVNLPLNAIPTALLLHFGIERWHWSFVPWGSVVGFVLLTFVFNIATIFGVALLNPLIISIGVLCGIPISIGIDVLFRAKKPTPGFIVGALSLVASVILATFHEQIRQSVGRIIRCWRKKEVCKSEEDEENEVENGEESQNGQRNG</sequence>
<feature type="region of interest" description="Disordered" evidence="1">
    <location>
        <begin position="386"/>
        <end position="409"/>
    </location>
</feature>
<evidence type="ECO:0000256" key="2">
    <source>
        <dbReference type="SAM" id="Phobius"/>
    </source>
</evidence>
<feature type="transmembrane region" description="Helical" evidence="2">
    <location>
        <begin position="58"/>
        <end position="75"/>
    </location>
</feature>
<dbReference type="PANTHER" id="PTHR19346">
    <property type="entry name" value="SUGAR PHOSPHATE TRANSPORTER DOMAIN-CONTAINING PROTEIN"/>
    <property type="match status" value="1"/>
</dbReference>
<accession>A0ABD2LZL3</accession>
<evidence type="ECO:0000313" key="4">
    <source>
        <dbReference type="EMBL" id="KAL3120697.1"/>
    </source>
</evidence>
<dbReference type="PANTHER" id="PTHR19346:SF4">
    <property type="entry name" value="SUGAR PHOSPHATE TRANSPORTER DOMAIN-CONTAINING PROTEIN"/>
    <property type="match status" value="1"/>
</dbReference>
<dbReference type="EMBL" id="JBICBT010000207">
    <property type="protein sequence ID" value="KAL3120697.1"/>
    <property type="molecule type" value="Genomic_DNA"/>
</dbReference>
<protein>
    <recommendedName>
        <fullName evidence="3">EamA domain-containing protein</fullName>
    </recommendedName>
</protein>
<dbReference type="SUPFAM" id="SSF103481">
    <property type="entry name" value="Multidrug resistance efflux transporter EmrE"/>
    <property type="match status" value="1"/>
</dbReference>
<feature type="transmembrane region" description="Helical" evidence="2">
    <location>
        <begin position="221"/>
        <end position="244"/>
    </location>
</feature>
<reference evidence="4 5" key="1">
    <citation type="submission" date="2024-10" db="EMBL/GenBank/DDBJ databases">
        <authorList>
            <person name="Kim D."/>
        </authorList>
    </citation>
    <scope>NUCLEOTIDE SEQUENCE [LARGE SCALE GENOMIC DNA]</scope>
    <source>
        <strain evidence="4">BH-2024</strain>
    </source>
</reference>
<feature type="transmembrane region" description="Helical" evidence="2">
    <location>
        <begin position="320"/>
        <end position="340"/>
    </location>
</feature>
<feature type="compositionally biased region" description="Polar residues" evidence="1">
    <location>
        <begin position="27"/>
        <end position="36"/>
    </location>
</feature>
<gene>
    <name evidence="4" type="ORF">niasHT_007989</name>
</gene>
<feature type="transmembrane region" description="Helical" evidence="2">
    <location>
        <begin position="346"/>
        <end position="365"/>
    </location>
</feature>
<keyword evidence="5" id="KW-1185">Reference proteome</keyword>
<dbReference type="InterPro" id="IPR026505">
    <property type="entry name" value="Solute_c_fam_35_mem_F3/F4"/>
</dbReference>
<dbReference type="AlphaFoldDB" id="A0ABD2LZL3"/>
<evidence type="ECO:0000256" key="1">
    <source>
        <dbReference type="SAM" id="MobiDB-lite"/>
    </source>
</evidence>
<name>A0ABD2LZL3_9BILA</name>
<dbReference type="InterPro" id="IPR000620">
    <property type="entry name" value="EamA_dom"/>
</dbReference>
<dbReference type="Gene3D" id="1.10.3730.20">
    <property type="match status" value="1"/>
</dbReference>
<feature type="transmembrane region" description="Helical" evidence="2">
    <location>
        <begin position="95"/>
        <end position="114"/>
    </location>
</feature>
<dbReference type="Proteomes" id="UP001620626">
    <property type="component" value="Unassembled WGS sequence"/>
</dbReference>
<feature type="domain" description="EamA" evidence="3">
    <location>
        <begin position="64"/>
        <end position="215"/>
    </location>
</feature>
<dbReference type="InterPro" id="IPR037185">
    <property type="entry name" value="EmrE-like"/>
</dbReference>
<evidence type="ECO:0000313" key="5">
    <source>
        <dbReference type="Proteomes" id="UP001620626"/>
    </source>
</evidence>